<name>E9H2Y3_DAPPU</name>
<keyword evidence="2" id="KW-1185">Reference proteome</keyword>
<dbReference type="Proteomes" id="UP000000305">
    <property type="component" value="Unassembled WGS sequence"/>
</dbReference>
<accession>E9H2Y3</accession>
<dbReference type="AlphaFoldDB" id="E9H2Y3"/>
<organism evidence="1 2">
    <name type="scientific">Daphnia pulex</name>
    <name type="common">Water flea</name>
    <dbReference type="NCBI Taxonomy" id="6669"/>
    <lineage>
        <taxon>Eukaryota</taxon>
        <taxon>Metazoa</taxon>
        <taxon>Ecdysozoa</taxon>
        <taxon>Arthropoda</taxon>
        <taxon>Crustacea</taxon>
        <taxon>Branchiopoda</taxon>
        <taxon>Diplostraca</taxon>
        <taxon>Cladocera</taxon>
        <taxon>Anomopoda</taxon>
        <taxon>Daphniidae</taxon>
        <taxon>Daphnia</taxon>
    </lineage>
</organism>
<proteinExistence type="predicted"/>
<evidence type="ECO:0000313" key="1">
    <source>
        <dbReference type="EMBL" id="EFX73867.1"/>
    </source>
</evidence>
<sequence length="53" mass="6327">MPVQEAPIDYHVQRAKLPDNVDESRKCPDARLHKRDLVLERGVDDNHFMKKWE</sequence>
<dbReference type="InParanoid" id="E9H2Y3"/>
<dbReference type="EMBL" id="GL732587">
    <property type="protein sequence ID" value="EFX73867.1"/>
    <property type="molecule type" value="Genomic_DNA"/>
</dbReference>
<evidence type="ECO:0000313" key="2">
    <source>
        <dbReference type="Proteomes" id="UP000000305"/>
    </source>
</evidence>
<dbReference type="HOGENOM" id="CLU_3070822_0_0_1"/>
<gene>
    <name evidence="1" type="ORF">DAPPUDRAFT_252547</name>
</gene>
<reference evidence="1 2" key="1">
    <citation type="journal article" date="2011" name="Science">
        <title>The ecoresponsive genome of Daphnia pulex.</title>
        <authorList>
            <person name="Colbourne J.K."/>
            <person name="Pfrender M.E."/>
            <person name="Gilbert D."/>
            <person name="Thomas W.K."/>
            <person name="Tucker A."/>
            <person name="Oakley T.H."/>
            <person name="Tokishita S."/>
            <person name="Aerts A."/>
            <person name="Arnold G.J."/>
            <person name="Basu M.K."/>
            <person name="Bauer D.J."/>
            <person name="Caceres C.E."/>
            <person name="Carmel L."/>
            <person name="Casola C."/>
            <person name="Choi J.H."/>
            <person name="Detter J.C."/>
            <person name="Dong Q."/>
            <person name="Dusheyko S."/>
            <person name="Eads B.D."/>
            <person name="Frohlich T."/>
            <person name="Geiler-Samerotte K.A."/>
            <person name="Gerlach D."/>
            <person name="Hatcher P."/>
            <person name="Jogdeo S."/>
            <person name="Krijgsveld J."/>
            <person name="Kriventseva E.V."/>
            <person name="Kultz D."/>
            <person name="Laforsch C."/>
            <person name="Lindquist E."/>
            <person name="Lopez J."/>
            <person name="Manak J.R."/>
            <person name="Muller J."/>
            <person name="Pangilinan J."/>
            <person name="Patwardhan R.P."/>
            <person name="Pitluck S."/>
            <person name="Pritham E.J."/>
            <person name="Rechtsteiner A."/>
            <person name="Rho M."/>
            <person name="Rogozin I.B."/>
            <person name="Sakarya O."/>
            <person name="Salamov A."/>
            <person name="Schaack S."/>
            <person name="Shapiro H."/>
            <person name="Shiga Y."/>
            <person name="Skalitzky C."/>
            <person name="Smith Z."/>
            <person name="Souvorov A."/>
            <person name="Sung W."/>
            <person name="Tang Z."/>
            <person name="Tsuchiya D."/>
            <person name="Tu H."/>
            <person name="Vos H."/>
            <person name="Wang M."/>
            <person name="Wolf Y.I."/>
            <person name="Yamagata H."/>
            <person name="Yamada T."/>
            <person name="Ye Y."/>
            <person name="Shaw J.R."/>
            <person name="Andrews J."/>
            <person name="Crease T.J."/>
            <person name="Tang H."/>
            <person name="Lucas S.M."/>
            <person name="Robertson H.M."/>
            <person name="Bork P."/>
            <person name="Koonin E.V."/>
            <person name="Zdobnov E.M."/>
            <person name="Grigoriev I.V."/>
            <person name="Lynch M."/>
            <person name="Boore J.L."/>
        </authorList>
    </citation>
    <scope>NUCLEOTIDE SEQUENCE [LARGE SCALE GENOMIC DNA]</scope>
</reference>
<protein>
    <submittedName>
        <fullName evidence="1">Uncharacterized protein</fullName>
    </submittedName>
</protein>
<dbReference type="KEGG" id="dpx:DAPPUDRAFT_252547"/>